<feature type="region of interest" description="Disordered" evidence="1">
    <location>
        <begin position="1"/>
        <end position="35"/>
    </location>
</feature>
<accession>D8QDD4</accession>
<dbReference type="EMBL" id="GL377310">
    <property type="protein sequence ID" value="EFI93657.1"/>
    <property type="molecule type" value="Genomic_DNA"/>
</dbReference>
<evidence type="ECO:0000313" key="3">
    <source>
        <dbReference type="Proteomes" id="UP000007431"/>
    </source>
</evidence>
<dbReference type="Proteomes" id="UP000007431">
    <property type="component" value="Unassembled WGS sequence"/>
</dbReference>
<dbReference type="HOGENOM" id="CLU_1807324_0_0_1"/>
<dbReference type="VEuPathDB" id="FungiDB:SCHCODRAFT_02637637"/>
<gene>
    <name evidence="2" type="ORF">SCHCODRAFT_85840</name>
</gene>
<name>D8QDD4_SCHCM</name>
<evidence type="ECO:0000313" key="2">
    <source>
        <dbReference type="EMBL" id="EFI93657.1"/>
    </source>
</evidence>
<dbReference type="InParanoid" id="D8QDD4"/>
<evidence type="ECO:0000256" key="1">
    <source>
        <dbReference type="SAM" id="MobiDB-lite"/>
    </source>
</evidence>
<keyword evidence="3" id="KW-1185">Reference proteome</keyword>
<proteinExistence type="predicted"/>
<feature type="compositionally biased region" description="Basic and acidic residues" evidence="1">
    <location>
        <begin position="11"/>
        <end position="20"/>
    </location>
</feature>
<sequence length="143" mass="15500">MGLSMGLTGGGKEKEGRDRSASGSLPPPPPSAPIGSRVAAQIHMMDSAVYHGTDAYHEDAAHAHYVDTDGYPTQPLPGIKYATTRHAVSRSRSGLSIDTAHSGASSAESWRYGSREELFRQKEASKGEEVRLNKEDMYRVVNR</sequence>
<organism evidence="3">
    <name type="scientific">Schizophyllum commune (strain H4-8 / FGSC 9210)</name>
    <name type="common">Split gill fungus</name>
    <dbReference type="NCBI Taxonomy" id="578458"/>
    <lineage>
        <taxon>Eukaryota</taxon>
        <taxon>Fungi</taxon>
        <taxon>Dikarya</taxon>
        <taxon>Basidiomycota</taxon>
        <taxon>Agaricomycotina</taxon>
        <taxon>Agaricomycetes</taxon>
        <taxon>Agaricomycetidae</taxon>
        <taxon>Agaricales</taxon>
        <taxon>Schizophyllaceae</taxon>
        <taxon>Schizophyllum</taxon>
    </lineage>
</organism>
<reference evidence="2 3" key="1">
    <citation type="journal article" date="2010" name="Nat. Biotechnol.">
        <title>Genome sequence of the model mushroom Schizophyllum commune.</title>
        <authorList>
            <person name="Ohm R.A."/>
            <person name="de Jong J.F."/>
            <person name="Lugones L.G."/>
            <person name="Aerts A."/>
            <person name="Kothe E."/>
            <person name="Stajich J.E."/>
            <person name="de Vries R.P."/>
            <person name="Record E."/>
            <person name="Levasseur A."/>
            <person name="Baker S.E."/>
            <person name="Bartholomew K.A."/>
            <person name="Coutinho P.M."/>
            <person name="Erdmann S."/>
            <person name="Fowler T.J."/>
            <person name="Gathman A.C."/>
            <person name="Lombard V."/>
            <person name="Henrissat B."/>
            <person name="Knabe N."/>
            <person name="Kuees U."/>
            <person name="Lilly W.W."/>
            <person name="Lindquist E."/>
            <person name="Lucas S."/>
            <person name="Magnuson J.K."/>
            <person name="Piumi F."/>
            <person name="Raudaskoski M."/>
            <person name="Salamov A."/>
            <person name="Schmutz J."/>
            <person name="Schwarze F.W.M.R."/>
            <person name="vanKuyk P.A."/>
            <person name="Horton J.S."/>
            <person name="Grigoriev I.V."/>
            <person name="Woesten H.A.B."/>
        </authorList>
    </citation>
    <scope>NUCLEOTIDE SEQUENCE [LARGE SCALE GENOMIC DNA]</scope>
    <source>
        <strain evidence="3">H4-8 / FGSC 9210</strain>
    </source>
</reference>
<feature type="region of interest" description="Disordered" evidence="1">
    <location>
        <begin position="90"/>
        <end position="115"/>
    </location>
</feature>
<protein>
    <submittedName>
        <fullName evidence="2">Expressed protein</fullName>
    </submittedName>
</protein>
<dbReference type="AlphaFoldDB" id="D8QDD4"/>